<comment type="function">
    <text evidence="3">Key component of the cytosolic iron-sulfur protein assembly (CIA) complex, a multiprotein complex that mediates the incorporation of iron-sulfur cluster into extramitochondrial Fe/S proteins. As a CIA complex component, interacts specifically with CIAO2A or CIAO2B and MMS19 to assist different branches of iron-sulfur protein assembly, depending of its interactors. The complex CIAO1:CIAO2B:MMS19 binds to and facilitates the assembly of most cytosolic-nuclear Fe/S proteins. CIAO1:CIAO2A specifically matures ACO1 and stabilizes IREB2. Seems to specifically modulate the transactivation activity of WT1. As part of the mitotic spindle-associated MMXD complex it may play a role in chromosome segregation.</text>
</comment>
<dbReference type="InterPro" id="IPR001680">
    <property type="entry name" value="WD40_rpt"/>
</dbReference>
<dbReference type="InterPro" id="IPR028608">
    <property type="entry name" value="CIAO1/Cia1"/>
</dbReference>
<evidence type="ECO:0000256" key="4">
    <source>
        <dbReference type="HAMAP-Rule" id="MF_03037"/>
    </source>
</evidence>
<dbReference type="PANTHER" id="PTHR19920:SF0">
    <property type="entry name" value="CYTOSOLIC IRON-SULFUR PROTEIN ASSEMBLY PROTEIN CIAO1-RELATED"/>
    <property type="match status" value="1"/>
</dbReference>
<evidence type="ECO:0000256" key="1">
    <source>
        <dbReference type="ARBA" id="ARBA00022574"/>
    </source>
</evidence>
<gene>
    <name evidence="4" type="primary">Ciao1</name>
    <name evidence="6" type="ORF">NQ315_011742</name>
</gene>
<dbReference type="PROSITE" id="PS00678">
    <property type="entry name" value="WD_REPEATS_1"/>
    <property type="match status" value="2"/>
</dbReference>
<name>A0AAV8W099_9CUCU</name>
<keyword evidence="1 5" id="KW-0853">WD repeat</keyword>
<reference evidence="6 7" key="1">
    <citation type="journal article" date="2023" name="Insect Mol. Biol.">
        <title>Genome sequencing provides insights into the evolution of gene families encoding plant cell wall-degrading enzymes in longhorned beetles.</title>
        <authorList>
            <person name="Shin N.R."/>
            <person name="Okamura Y."/>
            <person name="Kirsch R."/>
            <person name="Pauchet Y."/>
        </authorList>
    </citation>
    <scope>NUCLEOTIDE SEQUENCE [LARGE SCALE GENOMIC DNA]</scope>
    <source>
        <strain evidence="6">EAD_L_NR</strain>
    </source>
</reference>
<dbReference type="SUPFAM" id="SSF50978">
    <property type="entry name" value="WD40 repeat-like"/>
    <property type="match status" value="1"/>
</dbReference>
<dbReference type="InterPro" id="IPR019775">
    <property type="entry name" value="WD40_repeat_CS"/>
</dbReference>
<comment type="similarity">
    <text evidence="4">Belongs to the WD repeat CIA1 family.</text>
</comment>
<dbReference type="EMBL" id="JANEYG010000015">
    <property type="protein sequence ID" value="KAJ8920087.1"/>
    <property type="molecule type" value="Genomic_DNA"/>
</dbReference>
<sequence>MLCNLYPYFISETLCEVNNLWSEPAQLQEITTRSKFHTLLTMGKLELLQTLKKDDGRVWNVAWHPKGDAFASCGEDKSIRIWAKDMLGKWSNKFVLTEGHKRTIRQVAWSPCGNYLASASFDATTSIWDNHGGEFECNATLEGHENEVKSVAWSRSGQLLATCSRDKSVWIWEVAGDDEYDCGAVLNAHSQDVKKVLFHPERDLLASASYDNTIKLYRDDPSDEDWLCCGTLTGHESTVWSISFEGNGKRLASCSDDHTVKIWKDYPPGNPEGVATEDGDSTWKCVCTLSGEHTRTIYDISWCPQTGLIATACGDDAIRVFKEDEGSDSNAPSFSLLCAVDRAHNQDVNCVAWNPAVAGLLASCSDDGEIKVWNFVDT</sequence>
<dbReference type="CDD" id="cd00200">
    <property type="entry name" value="WD40"/>
    <property type="match status" value="1"/>
</dbReference>
<evidence type="ECO:0000256" key="5">
    <source>
        <dbReference type="PROSITE-ProRule" id="PRU00221"/>
    </source>
</evidence>
<evidence type="ECO:0000313" key="7">
    <source>
        <dbReference type="Proteomes" id="UP001159042"/>
    </source>
</evidence>
<dbReference type="InterPro" id="IPR015943">
    <property type="entry name" value="WD40/YVTN_repeat-like_dom_sf"/>
</dbReference>
<organism evidence="6 7">
    <name type="scientific">Exocentrus adspersus</name>
    <dbReference type="NCBI Taxonomy" id="1586481"/>
    <lineage>
        <taxon>Eukaryota</taxon>
        <taxon>Metazoa</taxon>
        <taxon>Ecdysozoa</taxon>
        <taxon>Arthropoda</taxon>
        <taxon>Hexapoda</taxon>
        <taxon>Insecta</taxon>
        <taxon>Pterygota</taxon>
        <taxon>Neoptera</taxon>
        <taxon>Endopterygota</taxon>
        <taxon>Coleoptera</taxon>
        <taxon>Polyphaga</taxon>
        <taxon>Cucujiformia</taxon>
        <taxon>Chrysomeloidea</taxon>
        <taxon>Cerambycidae</taxon>
        <taxon>Lamiinae</taxon>
        <taxon>Acanthocinini</taxon>
        <taxon>Exocentrus</taxon>
    </lineage>
</organism>
<proteinExistence type="inferred from homology"/>
<dbReference type="PROSITE" id="PS50082">
    <property type="entry name" value="WD_REPEATS_2"/>
    <property type="match status" value="6"/>
</dbReference>
<evidence type="ECO:0000256" key="3">
    <source>
        <dbReference type="ARBA" id="ARBA00060126"/>
    </source>
</evidence>
<dbReference type="GO" id="GO:0097361">
    <property type="term" value="C:cytosolic [4Fe-4S] assembly targeting complex"/>
    <property type="evidence" value="ECO:0007669"/>
    <property type="project" value="InterPro"/>
</dbReference>
<dbReference type="Gene3D" id="2.130.10.10">
    <property type="entry name" value="YVTN repeat-like/Quinoprotein amine dehydrogenase"/>
    <property type="match status" value="1"/>
</dbReference>
<dbReference type="SMART" id="SM00320">
    <property type="entry name" value="WD40"/>
    <property type="match status" value="7"/>
</dbReference>
<feature type="repeat" description="WD" evidence="5">
    <location>
        <begin position="97"/>
        <end position="129"/>
    </location>
</feature>
<comment type="caution">
    <text evidence="6">The sequence shown here is derived from an EMBL/GenBank/DDBJ whole genome shotgun (WGS) entry which is preliminary data.</text>
</comment>
<keyword evidence="2" id="KW-0677">Repeat</keyword>
<dbReference type="PANTHER" id="PTHR19920">
    <property type="entry name" value="WD40 PROTEIN CIAO1"/>
    <property type="match status" value="1"/>
</dbReference>
<dbReference type="AlphaFoldDB" id="A0AAV8W099"/>
<dbReference type="InterPro" id="IPR036322">
    <property type="entry name" value="WD40_repeat_dom_sf"/>
</dbReference>
<dbReference type="HAMAP" id="MF_03037">
    <property type="entry name" value="ciao1"/>
    <property type="match status" value="1"/>
</dbReference>
<evidence type="ECO:0000313" key="6">
    <source>
        <dbReference type="EMBL" id="KAJ8920087.1"/>
    </source>
</evidence>
<feature type="repeat" description="WD" evidence="5">
    <location>
        <begin position="341"/>
        <end position="378"/>
    </location>
</feature>
<keyword evidence="7" id="KW-1185">Reference proteome</keyword>
<feature type="repeat" description="WD" evidence="5">
    <location>
        <begin position="51"/>
        <end position="82"/>
    </location>
</feature>
<dbReference type="PROSITE" id="PS50294">
    <property type="entry name" value="WD_REPEATS_REGION"/>
    <property type="match status" value="6"/>
</dbReference>
<dbReference type="GO" id="GO:0016226">
    <property type="term" value="P:iron-sulfur cluster assembly"/>
    <property type="evidence" value="ECO:0007669"/>
    <property type="project" value="UniProtKB-UniRule"/>
</dbReference>
<evidence type="ECO:0000256" key="2">
    <source>
        <dbReference type="ARBA" id="ARBA00022737"/>
    </source>
</evidence>
<feature type="repeat" description="WD" evidence="5">
    <location>
        <begin position="141"/>
        <end position="174"/>
    </location>
</feature>
<dbReference type="InterPro" id="IPR020472">
    <property type="entry name" value="WD40_PAC1"/>
</dbReference>
<dbReference type="FunFam" id="2.130.10.10:FF:000136">
    <property type="entry name" value="Probable cytosolic iron-sulfur protein assembly protein CIAO1"/>
    <property type="match status" value="1"/>
</dbReference>
<dbReference type="PRINTS" id="PR00320">
    <property type="entry name" value="GPROTEINBRPT"/>
</dbReference>
<protein>
    <recommendedName>
        <fullName evidence="4">Probable cytosolic iron-sulfur protein assembly protein Ciao1</fullName>
    </recommendedName>
</protein>
<comment type="function">
    <text evidence="4">Essential component of the cytosolic iron-sulfur (Fe/S) protein assembly machinery. Required for the maturation of extramitochondrial Fe/S proteins.</text>
</comment>
<dbReference type="Proteomes" id="UP001159042">
    <property type="component" value="Unassembled WGS sequence"/>
</dbReference>
<accession>A0AAV8W099</accession>
<dbReference type="Pfam" id="PF00400">
    <property type="entry name" value="WD40"/>
    <property type="match status" value="7"/>
</dbReference>
<feature type="repeat" description="WD" evidence="5">
    <location>
        <begin position="232"/>
        <end position="264"/>
    </location>
</feature>
<feature type="repeat" description="WD" evidence="5">
    <location>
        <begin position="186"/>
        <end position="217"/>
    </location>
</feature>